<evidence type="ECO:0000313" key="1">
    <source>
        <dbReference type="EMBL" id="KAI3791010.1"/>
    </source>
</evidence>
<protein>
    <submittedName>
        <fullName evidence="1">Uncharacterized protein</fullName>
    </submittedName>
</protein>
<comment type="caution">
    <text evidence="1">The sequence shown here is derived from an EMBL/GenBank/DDBJ whole genome shotgun (WGS) entry which is preliminary data.</text>
</comment>
<proteinExistence type="predicted"/>
<dbReference type="Proteomes" id="UP001055811">
    <property type="component" value="Linkage Group LG01"/>
</dbReference>
<accession>A0ACB9H5K3</accession>
<keyword evidence="2" id="KW-1185">Reference proteome</keyword>
<reference evidence="1 2" key="2">
    <citation type="journal article" date="2022" name="Mol. Ecol. Resour.">
        <title>The genomes of chicory, endive, great burdock and yacon provide insights into Asteraceae paleo-polyploidization history and plant inulin production.</title>
        <authorList>
            <person name="Fan W."/>
            <person name="Wang S."/>
            <person name="Wang H."/>
            <person name="Wang A."/>
            <person name="Jiang F."/>
            <person name="Liu H."/>
            <person name="Zhao H."/>
            <person name="Xu D."/>
            <person name="Zhang Y."/>
        </authorList>
    </citation>
    <scope>NUCLEOTIDE SEQUENCE [LARGE SCALE GENOMIC DNA]</scope>
    <source>
        <strain evidence="2">cv. Punajuju</strain>
        <tissue evidence="1">Leaves</tissue>
    </source>
</reference>
<evidence type="ECO:0000313" key="2">
    <source>
        <dbReference type="Proteomes" id="UP001055811"/>
    </source>
</evidence>
<name>A0ACB9H5K3_CICIN</name>
<organism evidence="1 2">
    <name type="scientific">Cichorium intybus</name>
    <name type="common">Chicory</name>
    <dbReference type="NCBI Taxonomy" id="13427"/>
    <lineage>
        <taxon>Eukaryota</taxon>
        <taxon>Viridiplantae</taxon>
        <taxon>Streptophyta</taxon>
        <taxon>Embryophyta</taxon>
        <taxon>Tracheophyta</taxon>
        <taxon>Spermatophyta</taxon>
        <taxon>Magnoliopsida</taxon>
        <taxon>eudicotyledons</taxon>
        <taxon>Gunneridae</taxon>
        <taxon>Pentapetalae</taxon>
        <taxon>asterids</taxon>
        <taxon>campanulids</taxon>
        <taxon>Asterales</taxon>
        <taxon>Asteraceae</taxon>
        <taxon>Cichorioideae</taxon>
        <taxon>Cichorieae</taxon>
        <taxon>Cichoriinae</taxon>
        <taxon>Cichorium</taxon>
    </lineage>
</organism>
<reference evidence="2" key="1">
    <citation type="journal article" date="2022" name="Mol. Ecol. Resour.">
        <title>The genomes of chicory, endive, great burdock and yacon provide insights into Asteraceae palaeo-polyploidization history and plant inulin production.</title>
        <authorList>
            <person name="Fan W."/>
            <person name="Wang S."/>
            <person name="Wang H."/>
            <person name="Wang A."/>
            <person name="Jiang F."/>
            <person name="Liu H."/>
            <person name="Zhao H."/>
            <person name="Xu D."/>
            <person name="Zhang Y."/>
        </authorList>
    </citation>
    <scope>NUCLEOTIDE SEQUENCE [LARGE SCALE GENOMIC DNA]</scope>
    <source>
        <strain evidence="2">cv. Punajuju</strain>
    </source>
</reference>
<gene>
    <name evidence="1" type="ORF">L2E82_04526</name>
</gene>
<sequence>MAVVEEPENYLLDCVFISAALNRTSSAPPNHQRFNIAPTSVTTICCHGLQHQPLLSQKPAIPPPPSSPIKTLKYSTLNQRHIQG</sequence>
<dbReference type="EMBL" id="CM042009">
    <property type="protein sequence ID" value="KAI3791010.1"/>
    <property type="molecule type" value="Genomic_DNA"/>
</dbReference>